<evidence type="ECO:0000313" key="12">
    <source>
        <dbReference type="Proteomes" id="UP001224890"/>
    </source>
</evidence>
<gene>
    <name evidence="11" type="ORF">BDP55DRAFT_402704</name>
</gene>
<keyword evidence="5" id="KW-0805">Transcription regulation</keyword>
<keyword evidence="2" id="KW-0479">Metal-binding</keyword>
<dbReference type="AlphaFoldDB" id="A0AAJ0EP48"/>
<evidence type="ECO:0000256" key="5">
    <source>
        <dbReference type="ARBA" id="ARBA00023015"/>
    </source>
</evidence>
<dbReference type="SUPFAM" id="SSF57667">
    <property type="entry name" value="beta-beta-alpha zinc fingers"/>
    <property type="match status" value="1"/>
</dbReference>
<reference evidence="11" key="1">
    <citation type="submission" date="2021-06" db="EMBL/GenBank/DDBJ databases">
        <title>Comparative genomics, transcriptomics and evolutionary studies reveal genomic signatures of adaptation to plant cell wall in hemibiotrophic fungi.</title>
        <authorList>
            <consortium name="DOE Joint Genome Institute"/>
            <person name="Baroncelli R."/>
            <person name="Diaz J.F."/>
            <person name="Benocci T."/>
            <person name="Peng M."/>
            <person name="Battaglia E."/>
            <person name="Haridas S."/>
            <person name="Andreopoulos W."/>
            <person name="Labutti K."/>
            <person name="Pangilinan J."/>
            <person name="Floch G.L."/>
            <person name="Makela M.R."/>
            <person name="Henrissat B."/>
            <person name="Grigoriev I.V."/>
            <person name="Crouch J.A."/>
            <person name="De Vries R.P."/>
            <person name="Sukno S.A."/>
            <person name="Thon M.R."/>
        </authorList>
    </citation>
    <scope>NUCLEOTIDE SEQUENCE</scope>
    <source>
        <strain evidence="11">CBS 193.32</strain>
    </source>
</reference>
<comment type="subcellular location">
    <subcellularLocation>
        <location evidence="1">Nucleus</location>
    </subcellularLocation>
</comment>
<sequence>MTTDAMSDRSQASRDIQPSVDFYLTNRDVEPSILSGDQALLHADNLGSQRLGPRHLLPTGHKIASRNAGLPQHGVHDGYLDSVNVNVSHPFSYNEGTLSMNRPSERLSISNSKCNVPALDFTGMPYAFDSFPVTINHSETLNHYTTEWDSLKSNEAFFPNAHITGNNILPTYRPAVIYPQTNDWTTLFDATNPESEPYGLIPVFRAFELPNKCGLDELGVKFAYSASTNTLENPLTKPNDGKGKAPEPLNRATRASTPPISSKKRRFDSDSDASSTPGECPFCDGFRGNAKRLREHMRCHIREHVCEAPRCSQRFSTARDLRRHAKSAHQKAKLTCHICSASIQGGRVDNLQRHIRNRHNEEP</sequence>
<dbReference type="InterPro" id="IPR051061">
    <property type="entry name" value="Zinc_finger_trans_reg"/>
</dbReference>
<keyword evidence="4" id="KW-0862">Zinc</keyword>
<evidence type="ECO:0000256" key="6">
    <source>
        <dbReference type="ARBA" id="ARBA00023163"/>
    </source>
</evidence>
<evidence type="ECO:0000256" key="1">
    <source>
        <dbReference type="ARBA" id="ARBA00004123"/>
    </source>
</evidence>
<organism evidence="11 12">
    <name type="scientific">Colletotrichum godetiae</name>
    <dbReference type="NCBI Taxonomy" id="1209918"/>
    <lineage>
        <taxon>Eukaryota</taxon>
        <taxon>Fungi</taxon>
        <taxon>Dikarya</taxon>
        <taxon>Ascomycota</taxon>
        <taxon>Pezizomycotina</taxon>
        <taxon>Sordariomycetes</taxon>
        <taxon>Hypocreomycetidae</taxon>
        <taxon>Glomerellales</taxon>
        <taxon>Glomerellaceae</taxon>
        <taxon>Colletotrichum</taxon>
        <taxon>Colletotrichum acutatum species complex</taxon>
    </lineage>
</organism>
<name>A0AAJ0EP48_9PEZI</name>
<dbReference type="PANTHER" id="PTHR46179">
    <property type="entry name" value="ZINC FINGER PROTEIN"/>
    <property type="match status" value="1"/>
</dbReference>
<proteinExistence type="predicted"/>
<evidence type="ECO:0000259" key="10">
    <source>
        <dbReference type="PROSITE" id="PS50157"/>
    </source>
</evidence>
<dbReference type="PROSITE" id="PS50157">
    <property type="entry name" value="ZINC_FINGER_C2H2_2"/>
    <property type="match status" value="1"/>
</dbReference>
<dbReference type="GeneID" id="85451833"/>
<dbReference type="RefSeq" id="XP_060422981.1">
    <property type="nucleotide sequence ID" value="XM_060567307.1"/>
</dbReference>
<dbReference type="PROSITE" id="PS00028">
    <property type="entry name" value="ZINC_FINGER_C2H2_1"/>
    <property type="match status" value="1"/>
</dbReference>
<dbReference type="GO" id="GO:0008270">
    <property type="term" value="F:zinc ion binding"/>
    <property type="evidence" value="ECO:0007669"/>
    <property type="project" value="UniProtKB-KW"/>
</dbReference>
<dbReference type="PANTHER" id="PTHR46179:SF13">
    <property type="entry name" value="C2H2-TYPE DOMAIN-CONTAINING PROTEIN"/>
    <property type="match status" value="1"/>
</dbReference>
<evidence type="ECO:0000313" key="11">
    <source>
        <dbReference type="EMBL" id="KAK1658217.1"/>
    </source>
</evidence>
<dbReference type="InterPro" id="IPR036236">
    <property type="entry name" value="Znf_C2H2_sf"/>
</dbReference>
<keyword evidence="6" id="KW-0804">Transcription</keyword>
<protein>
    <recommendedName>
        <fullName evidence="10">C2H2-type domain-containing protein</fullName>
    </recommendedName>
</protein>
<dbReference type="GO" id="GO:0006357">
    <property type="term" value="P:regulation of transcription by RNA polymerase II"/>
    <property type="evidence" value="ECO:0007669"/>
    <property type="project" value="TreeGrafter"/>
</dbReference>
<dbReference type="GO" id="GO:0005634">
    <property type="term" value="C:nucleus"/>
    <property type="evidence" value="ECO:0007669"/>
    <property type="project" value="UniProtKB-SubCell"/>
</dbReference>
<accession>A0AAJ0EP48</accession>
<dbReference type="EMBL" id="JAHMHR010000077">
    <property type="protein sequence ID" value="KAK1658217.1"/>
    <property type="molecule type" value="Genomic_DNA"/>
</dbReference>
<dbReference type="Proteomes" id="UP001224890">
    <property type="component" value="Unassembled WGS sequence"/>
</dbReference>
<keyword evidence="12" id="KW-1185">Reference proteome</keyword>
<comment type="caution">
    <text evidence="11">The sequence shown here is derived from an EMBL/GenBank/DDBJ whole genome shotgun (WGS) entry which is preliminary data.</text>
</comment>
<feature type="domain" description="C2H2-type" evidence="10">
    <location>
        <begin position="304"/>
        <end position="334"/>
    </location>
</feature>
<feature type="region of interest" description="Disordered" evidence="9">
    <location>
        <begin position="230"/>
        <end position="277"/>
    </location>
</feature>
<evidence type="ECO:0000256" key="4">
    <source>
        <dbReference type="ARBA" id="ARBA00022833"/>
    </source>
</evidence>
<keyword evidence="7" id="KW-0539">Nucleus</keyword>
<dbReference type="Gene3D" id="3.30.160.60">
    <property type="entry name" value="Classic Zinc Finger"/>
    <property type="match status" value="1"/>
</dbReference>
<evidence type="ECO:0000256" key="7">
    <source>
        <dbReference type="ARBA" id="ARBA00023242"/>
    </source>
</evidence>
<dbReference type="InterPro" id="IPR013087">
    <property type="entry name" value="Znf_C2H2_type"/>
</dbReference>
<evidence type="ECO:0000256" key="8">
    <source>
        <dbReference type="PROSITE-ProRule" id="PRU00042"/>
    </source>
</evidence>
<evidence type="ECO:0000256" key="3">
    <source>
        <dbReference type="ARBA" id="ARBA00022771"/>
    </source>
</evidence>
<evidence type="ECO:0000256" key="9">
    <source>
        <dbReference type="SAM" id="MobiDB-lite"/>
    </source>
</evidence>
<keyword evidence="3 8" id="KW-0863">Zinc-finger</keyword>
<evidence type="ECO:0000256" key="2">
    <source>
        <dbReference type="ARBA" id="ARBA00022723"/>
    </source>
</evidence>
<dbReference type="SMART" id="SM00355">
    <property type="entry name" value="ZnF_C2H2"/>
    <property type="match status" value="3"/>
</dbReference>